<feature type="transmembrane region" description="Helical" evidence="9">
    <location>
        <begin position="165"/>
        <end position="188"/>
    </location>
</feature>
<dbReference type="EMBL" id="JADHSG010000006">
    <property type="protein sequence ID" value="MBL6903476.1"/>
    <property type="molecule type" value="Genomic_DNA"/>
</dbReference>
<evidence type="ECO:0000256" key="7">
    <source>
        <dbReference type="ARBA" id="ARBA00023136"/>
    </source>
</evidence>
<comment type="subcellular location">
    <subcellularLocation>
        <location evidence="1 9">Cell membrane</location>
        <topology evidence="1 9">Multi-pass membrane protein</topology>
    </subcellularLocation>
</comment>
<dbReference type="HAMAP" id="MF_01148">
    <property type="entry name" value="Lnt"/>
    <property type="match status" value="1"/>
</dbReference>
<dbReference type="Pfam" id="PF00795">
    <property type="entry name" value="CN_hydrolase"/>
    <property type="match status" value="1"/>
</dbReference>
<dbReference type="NCBIfam" id="TIGR00546">
    <property type="entry name" value="lnt"/>
    <property type="match status" value="1"/>
</dbReference>
<gene>
    <name evidence="9 11" type="primary">lnt</name>
    <name evidence="11" type="ORF">ISR29_04665</name>
</gene>
<evidence type="ECO:0000256" key="2">
    <source>
        <dbReference type="ARBA" id="ARBA00010065"/>
    </source>
</evidence>
<dbReference type="InterPro" id="IPR045378">
    <property type="entry name" value="LNT_N"/>
</dbReference>
<keyword evidence="3 9" id="KW-1003">Cell membrane</keyword>
<evidence type="ECO:0000313" key="12">
    <source>
        <dbReference type="Proteomes" id="UP000705230"/>
    </source>
</evidence>
<dbReference type="AlphaFoldDB" id="A0A937SH55"/>
<keyword evidence="6 9" id="KW-1133">Transmembrane helix</keyword>
<dbReference type="InterPro" id="IPR036526">
    <property type="entry name" value="C-N_Hydrolase_sf"/>
</dbReference>
<name>A0A937SH55_9GAMM</name>
<dbReference type="PANTHER" id="PTHR38686:SF1">
    <property type="entry name" value="APOLIPOPROTEIN N-ACYLTRANSFERASE"/>
    <property type="match status" value="1"/>
</dbReference>
<reference evidence="11" key="1">
    <citation type="submission" date="2020-10" db="EMBL/GenBank/DDBJ databases">
        <title>Microbiome of the Black Sea water column analyzed by genome centric metagenomics.</title>
        <authorList>
            <person name="Cabello-Yeves P.J."/>
            <person name="Callieri C."/>
            <person name="Picazo A."/>
            <person name="Mehrshad M."/>
            <person name="Haro-Moreno J.M."/>
            <person name="Roda-Garcia J."/>
            <person name="Dzembekova N."/>
            <person name="Slabakova V."/>
            <person name="Slabakova N."/>
            <person name="Moncheva S."/>
            <person name="Rodriguez-Valera F."/>
        </authorList>
    </citation>
    <scope>NUCLEOTIDE SEQUENCE</scope>
    <source>
        <strain evidence="11">BS30m-G43</strain>
    </source>
</reference>
<evidence type="ECO:0000256" key="5">
    <source>
        <dbReference type="ARBA" id="ARBA00022692"/>
    </source>
</evidence>
<feature type="transmembrane region" description="Helical" evidence="9">
    <location>
        <begin position="195"/>
        <end position="212"/>
    </location>
</feature>
<evidence type="ECO:0000256" key="6">
    <source>
        <dbReference type="ARBA" id="ARBA00022989"/>
    </source>
</evidence>
<keyword evidence="8 9" id="KW-0012">Acyltransferase</keyword>
<comment type="function">
    <text evidence="9">Catalyzes the phospholipid dependent N-acylation of the N-terminal cysteine of apolipoprotein, the last step in lipoprotein maturation.</text>
</comment>
<dbReference type="SUPFAM" id="SSF56317">
    <property type="entry name" value="Carbon-nitrogen hydrolase"/>
    <property type="match status" value="1"/>
</dbReference>
<dbReference type="EC" id="2.3.1.269" evidence="9"/>
<evidence type="ECO:0000256" key="3">
    <source>
        <dbReference type="ARBA" id="ARBA00022475"/>
    </source>
</evidence>
<feature type="domain" description="CN hydrolase" evidence="10">
    <location>
        <begin position="222"/>
        <end position="460"/>
    </location>
</feature>
<feature type="transmembrane region" description="Helical" evidence="9">
    <location>
        <begin position="90"/>
        <end position="111"/>
    </location>
</feature>
<evidence type="ECO:0000259" key="10">
    <source>
        <dbReference type="PROSITE" id="PS50263"/>
    </source>
</evidence>
<sequence>MELASFLNKLKQAYNFLIPFFFGLLGVLAFAPFSIKFLIIPAYSYLIHLVFFSDQKKFITKLSLWTLGHWGIGVSWIIVSVYYYGNIGYIASFIVYILFLILILIFAVAPIRLFKIQETYKASLCSIVFISSALLLIELTRDFFFGGFPWLIPGTVSVDTLLSNLLPIFGIAGASFLIYLGAAAAASFWNSSKKIAISILVFTALFFIPFNTKNVMNNDRSISVAIVQPSLDPKLKLKHIYKPLIQETLIKLSLTDSIKPDLIIWPEAELPFVYKSREYYALKKRFSESTELITGMWLFEGSELFNSLVNVKTDQIYKKQHLVPFGEYIPFKTLLNPILIYFGAPISDISPGKPDQLSIQVKDSLNAAPLICYDIVFGNDVRKAVKSSDFIINISNDSWFGRSLGPYQHLEISRIRAIENNKWLLRSTNDGFSAVIDNKGTIVDILLKGEQGVLNQEIGINNSSTIYANFGYYVPYLSALIILFSILFRNIWLKLEI</sequence>
<evidence type="ECO:0000313" key="11">
    <source>
        <dbReference type="EMBL" id="MBL6903476.1"/>
    </source>
</evidence>
<keyword evidence="5 9" id="KW-0812">Transmembrane</keyword>
<dbReference type="Proteomes" id="UP000705230">
    <property type="component" value="Unassembled WGS sequence"/>
</dbReference>
<comment type="catalytic activity">
    <reaction evidence="9">
        <text>N-terminal S-1,2-diacyl-sn-glyceryl-L-cysteinyl-[lipoprotein] + a glycerophospholipid = N-acyl-S-1,2-diacyl-sn-glyceryl-L-cysteinyl-[lipoprotein] + a 2-acyl-sn-glycero-3-phospholipid + H(+)</text>
        <dbReference type="Rhea" id="RHEA:48228"/>
        <dbReference type="Rhea" id="RHEA-COMP:14681"/>
        <dbReference type="Rhea" id="RHEA-COMP:14684"/>
        <dbReference type="ChEBI" id="CHEBI:15378"/>
        <dbReference type="ChEBI" id="CHEBI:136912"/>
        <dbReference type="ChEBI" id="CHEBI:140656"/>
        <dbReference type="ChEBI" id="CHEBI:140657"/>
        <dbReference type="ChEBI" id="CHEBI:140660"/>
        <dbReference type="EC" id="2.3.1.269"/>
    </reaction>
</comment>
<proteinExistence type="inferred from homology"/>
<dbReference type="Pfam" id="PF20154">
    <property type="entry name" value="LNT_N"/>
    <property type="match status" value="1"/>
</dbReference>
<comment type="similarity">
    <text evidence="2 9">Belongs to the CN hydrolase family. Apolipoprotein N-acyltransferase subfamily.</text>
</comment>
<feature type="transmembrane region" description="Helical" evidence="9">
    <location>
        <begin position="470"/>
        <end position="492"/>
    </location>
</feature>
<feature type="transmembrane region" description="Helical" evidence="9">
    <location>
        <begin position="123"/>
        <end position="145"/>
    </location>
</feature>
<evidence type="ECO:0000256" key="9">
    <source>
        <dbReference type="HAMAP-Rule" id="MF_01148"/>
    </source>
</evidence>
<protein>
    <recommendedName>
        <fullName evidence="9">Apolipoprotein N-acyltransferase</fullName>
        <shortName evidence="9">ALP N-acyltransferase</shortName>
        <ecNumber evidence="9">2.3.1.269</ecNumber>
    </recommendedName>
</protein>
<dbReference type="Gene3D" id="3.60.110.10">
    <property type="entry name" value="Carbon-nitrogen hydrolase"/>
    <property type="match status" value="1"/>
</dbReference>
<organism evidence="11 12">
    <name type="scientific">SAR86 cluster bacterium</name>
    <dbReference type="NCBI Taxonomy" id="2030880"/>
    <lineage>
        <taxon>Bacteria</taxon>
        <taxon>Pseudomonadati</taxon>
        <taxon>Pseudomonadota</taxon>
        <taxon>Gammaproteobacteria</taxon>
        <taxon>SAR86 cluster</taxon>
    </lineage>
</organism>
<feature type="transmembrane region" description="Helical" evidence="9">
    <location>
        <begin position="12"/>
        <end position="31"/>
    </location>
</feature>
<comment type="pathway">
    <text evidence="9">Protein modification; lipoprotein biosynthesis (N-acyl transfer).</text>
</comment>
<dbReference type="InterPro" id="IPR003010">
    <property type="entry name" value="C-N_Hydrolase"/>
</dbReference>
<keyword evidence="4 9" id="KW-0808">Transferase</keyword>
<dbReference type="PROSITE" id="PS50263">
    <property type="entry name" value="CN_HYDROLASE"/>
    <property type="match status" value="1"/>
</dbReference>
<keyword evidence="7 9" id="KW-0472">Membrane</keyword>
<dbReference type="GO" id="GO:0016410">
    <property type="term" value="F:N-acyltransferase activity"/>
    <property type="evidence" value="ECO:0007669"/>
    <property type="project" value="UniProtKB-UniRule"/>
</dbReference>
<evidence type="ECO:0000256" key="8">
    <source>
        <dbReference type="ARBA" id="ARBA00023315"/>
    </source>
</evidence>
<dbReference type="PANTHER" id="PTHR38686">
    <property type="entry name" value="APOLIPOPROTEIN N-ACYLTRANSFERASE"/>
    <property type="match status" value="1"/>
</dbReference>
<evidence type="ECO:0000256" key="1">
    <source>
        <dbReference type="ARBA" id="ARBA00004651"/>
    </source>
</evidence>
<accession>A0A937SH55</accession>
<dbReference type="CDD" id="cd07571">
    <property type="entry name" value="ALP_N-acyl_transferase"/>
    <property type="match status" value="1"/>
</dbReference>
<evidence type="ECO:0000256" key="4">
    <source>
        <dbReference type="ARBA" id="ARBA00022679"/>
    </source>
</evidence>
<dbReference type="InterPro" id="IPR004563">
    <property type="entry name" value="Apolipo_AcylTrfase"/>
</dbReference>
<dbReference type="GO" id="GO:0005886">
    <property type="term" value="C:plasma membrane"/>
    <property type="evidence" value="ECO:0007669"/>
    <property type="project" value="UniProtKB-SubCell"/>
</dbReference>
<comment type="caution">
    <text evidence="11">The sequence shown here is derived from an EMBL/GenBank/DDBJ whole genome shotgun (WGS) entry which is preliminary data.</text>
</comment>
<dbReference type="GO" id="GO:0042158">
    <property type="term" value="P:lipoprotein biosynthetic process"/>
    <property type="evidence" value="ECO:0007669"/>
    <property type="project" value="UniProtKB-UniRule"/>
</dbReference>
<feature type="transmembrane region" description="Helical" evidence="9">
    <location>
        <begin position="64"/>
        <end position="84"/>
    </location>
</feature>